<feature type="non-terminal residue" evidence="1">
    <location>
        <position position="1"/>
    </location>
</feature>
<protein>
    <submittedName>
        <fullName evidence="1">Uncharacterized protein</fullName>
    </submittedName>
</protein>
<dbReference type="AlphaFoldDB" id="A0A9Q8SVN8"/>
<gene>
    <name evidence="1" type="ORF">CLUP02_08957</name>
</gene>
<dbReference type="KEGG" id="clup:CLUP02_08957"/>
<evidence type="ECO:0000313" key="2">
    <source>
        <dbReference type="Proteomes" id="UP000830671"/>
    </source>
</evidence>
<keyword evidence="2" id="KW-1185">Reference proteome</keyword>
<dbReference type="GeneID" id="73342948"/>
<dbReference type="Proteomes" id="UP000830671">
    <property type="component" value="Chromosome 4"/>
</dbReference>
<evidence type="ECO:0000313" key="1">
    <source>
        <dbReference type="EMBL" id="UQC83462.1"/>
    </source>
</evidence>
<reference evidence="1" key="1">
    <citation type="journal article" date="2021" name="Mol. Plant Microbe Interact.">
        <title>Complete Genome Sequence of the Plant-Pathogenic Fungus Colletotrichum lupini.</title>
        <authorList>
            <person name="Baroncelli R."/>
            <person name="Pensec F."/>
            <person name="Da Lio D."/>
            <person name="Boufleur T."/>
            <person name="Vicente I."/>
            <person name="Sarrocco S."/>
            <person name="Picot A."/>
            <person name="Baraldi E."/>
            <person name="Sukno S."/>
            <person name="Thon M."/>
            <person name="Le Floch G."/>
        </authorList>
    </citation>
    <scope>NUCLEOTIDE SEQUENCE</scope>
    <source>
        <strain evidence="1">IMI 504893</strain>
    </source>
</reference>
<organism evidence="1 2">
    <name type="scientific">Colletotrichum lupini</name>
    <dbReference type="NCBI Taxonomy" id="145971"/>
    <lineage>
        <taxon>Eukaryota</taxon>
        <taxon>Fungi</taxon>
        <taxon>Dikarya</taxon>
        <taxon>Ascomycota</taxon>
        <taxon>Pezizomycotina</taxon>
        <taxon>Sordariomycetes</taxon>
        <taxon>Hypocreomycetidae</taxon>
        <taxon>Glomerellales</taxon>
        <taxon>Glomerellaceae</taxon>
        <taxon>Colletotrichum</taxon>
        <taxon>Colletotrichum acutatum species complex</taxon>
    </lineage>
</organism>
<proteinExistence type="predicted"/>
<dbReference type="EMBL" id="CP019476">
    <property type="protein sequence ID" value="UQC83462.1"/>
    <property type="molecule type" value="Genomic_DNA"/>
</dbReference>
<accession>A0A9Q8SVN8</accession>
<dbReference type="RefSeq" id="XP_049145081.1">
    <property type="nucleotide sequence ID" value="XM_049287938.1"/>
</dbReference>
<name>A0A9Q8SVN8_9PEZI</name>
<sequence>GLRRSIDAYYIDNGSRYLGGISRDIDLVNTTHIKWARFL</sequence>